<name>A0A0A1SDE8_PARSO</name>
<evidence type="ECO:0000259" key="8">
    <source>
        <dbReference type="Pfam" id="PF18955"/>
    </source>
</evidence>
<evidence type="ECO:0000313" key="13">
    <source>
        <dbReference type="Proteomes" id="UP000049127"/>
    </source>
</evidence>
<keyword evidence="2 6" id="KW-1003">Cell membrane</keyword>
<gene>
    <name evidence="9" type="ORF">ATCC9714_02031</name>
    <name evidence="11" type="ORF">R28058_27211</name>
    <name evidence="10" type="ORF">UMC4404_25201</name>
</gene>
<feature type="domain" description="DUF2179" evidence="7">
    <location>
        <begin position="112"/>
        <end position="164"/>
    </location>
</feature>
<comment type="similarity">
    <text evidence="6">Belongs to the UPF0316 family.</text>
</comment>
<dbReference type="InterPro" id="IPR015867">
    <property type="entry name" value="N-reg_PII/ATP_PRibTrfase_C"/>
</dbReference>
<keyword evidence="5 6" id="KW-0472">Membrane</keyword>
<feature type="domain" description="DUF5698" evidence="8">
    <location>
        <begin position="22"/>
        <end position="79"/>
    </location>
</feature>
<evidence type="ECO:0000313" key="12">
    <source>
        <dbReference type="Proteomes" id="UP000032811"/>
    </source>
</evidence>
<dbReference type="InterPro" id="IPR022930">
    <property type="entry name" value="UPF0316"/>
</dbReference>
<dbReference type="AlphaFoldDB" id="A0A0A1SDE8"/>
<proteinExistence type="inferred from homology"/>
<dbReference type="EMBL" id="CDNY01000025">
    <property type="protein sequence ID" value="CEO35074.1"/>
    <property type="molecule type" value="Genomic_DNA"/>
</dbReference>
<dbReference type="CDD" id="cd16381">
    <property type="entry name" value="YitT_C_like_1"/>
    <property type="match status" value="1"/>
</dbReference>
<dbReference type="RefSeq" id="WP_021130195.1">
    <property type="nucleotide sequence ID" value="NZ_BDJI01000002.1"/>
</dbReference>
<keyword evidence="4 6" id="KW-1133">Transmembrane helix</keyword>
<reference evidence="10" key="1">
    <citation type="submission" date="2015-01" db="EMBL/GenBank/DDBJ databases">
        <authorList>
            <person name="Aslett M.A."/>
            <person name="De Silva N."/>
        </authorList>
    </citation>
    <scope>NUCLEOTIDE SEQUENCE</scope>
    <source>
        <strain evidence="9 12">ATCC9714</strain>
        <strain evidence="10">UMC4404</strain>
    </source>
</reference>
<dbReference type="InterPro" id="IPR044035">
    <property type="entry name" value="DUF5698"/>
</dbReference>
<dbReference type="EMBL" id="LN679998">
    <property type="protein sequence ID" value="CEJ72315.1"/>
    <property type="molecule type" value="Genomic_DNA"/>
</dbReference>
<evidence type="ECO:0000256" key="4">
    <source>
        <dbReference type="ARBA" id="ARBA00022989"/>
    </source>
</evidence>
<protein>
    <recommendedName>
        <fullName evidence="6">UPF0316 protein ATCC9714_02031</fullName>
    </recommendedName>
</protein>
<dbReference type="Proteomes" id="UP000049685">
    <property type="component" value="Unassembled WGS sequence"/>
</dbReference>
<dbReference type="Proteomes" id="UP000049127">
    <property type="component" value="Unassembled WGS sequence"/>
</dbReference>
<evidence type="ECO:0000313" key="11">
    <source>
        <dbReference type="EMBL" id="CEQ05004.1"/>
    </source>
</evidence>
<evidence type="ECO:0000313" key="14">
    <source>
        <dbReference type="Proteomes" id="UP000049685"/>
    </source>
</evidence>
<evidence type="ECO:0000256" key="5">
    <source>
        <dbReference type="ARBA" id="ARBA00023136"/>
    </source>
</evidence>
<organism evidence="11 13">
    <name type="scientific">Paraclostridium sordellii</name>
    <name type="common">Clostridium sordellii</name>
    <dbReference type="NCBI Taxonomy" id="1505"/>
    <lineage>
        <taxon>Bacteria</taxon>
        <taxon>Bacillati</taxon>
        <taxon>Bacillota</taxon>
        <taxon>Clostridia</taxon>
        <taxon>Peptostreptococcales</taxon>
        <taxon>Peptostreptococcaceae</taxon>
        <taxon>Paraclostridium</taxon>
    </lineage>
</organism>
<comment type="subcellular location">
    <subcellularLocation>
        <location evidence="1 6">Cell membrane</location>
        <topology evidence="1 6">Multi-pass membrane protein</topology>
    </subcellularLocation>
</comment>
<dbReference type="GeneID" id="97536079"/>
<dbReference type="InterPro" id="IPR019264">
    <property type="entry name" value="DUF2179"/>
</dbReference>
<evidence type="ECO:0000256" key="1">
    <source>
        <dbReference type="ARBA" id="ARBA00004651"/>
    </source>
</evidence>
<evidence type="ECO:0000256" key="6">
    <source>
        <dbReference type="HAMAP-Rule" id="MF_01515"/>
    </source>
</evidence>
<dbReference type="PANTHER" id="PTHR40060">
    <property type="entry name" value="UPF0316 PROTEIN YEBE"/>
    <property type="match status" value="1"/>
</dbReference>
<dbReference type="EMBL" id="CEKZ01000022">
    <property type="protein sequence ID" value="CEQ05004.1"/>
    <property type="molecule type" value="Genomic_DNA"/>
</dbReference>
<dbReference type="Pfam" id="PF18955">
    <property type="entry name" value="DUF5698"/>
    <property type="match status" value="1"/>
</dbReference>
<keyword evidence="3 6" id="KW-0812">Transmembrane</keyword>
<dbReference type="Proteomes" id="UP000032811">
    <property type="component" value="Chromosome 1"/>
</dbReference>
<evidence type="ECO:0000256" key="2">
    <source>
        <dbReference type="ARBA" id="ARBA00022475"/>
    </source>
</evidence>
<dbReference type="OrthoDB" id="48231at2"/>
<dbReference type="HAMAP" id="MF_01515">
    <property type="entry name" value="UPF0316"/>
    <property type="match status" value="1"/>
</dbReference>
<dbReference type="eggNOG" id="COG4843">
    <property type="taxonomic scope" value="Bacteria"/>
</dbReference>
<dbReference type="PATRIC" id="fig|1505.7.peg.138"/>
<dbReference type="PANTHER" id="PTHR40060:SF1">
    <property type="entry name" value="UPF0316 PROTEIN YEBE"/>
    <property type="match status" value="1"/>
</dbReference>
<dbReference type="KEGG" id="psor:RSJ16_01745"/>
<dbReference type="Gene3D" id="3.30.70.120">
    <property type="match status" value="1"/>
</dbReference>
<evidence type="ECO:0000256" key="3">
    <source>
        <dbReference type="ARBA" id="ARBA00022692"/>
    </source>
</evidence>
<accession>A0A0A1SDE8</accession>
<reference evidence="13 14" key="2">
    <citation type="submission" date="2015-01" db="EMBL/GenBank/DDBJ databases">
        <authorList>
            <person name="Aslett A.Martin."/>
            <person name="De Silva Nishadi"/>
        </authorList>
    </citation>
    <scope>NUCLEOTIDE SEQUENCE [LARGE SCALE GENOMIC DNA]</scope>
    <source>
        <strain evidence="11 13">R28058</strain>
        <strain evidence="14">UMC4404</strain>
    </source>
</reference>
<evidence type="ECO:0000313" key="10">
    <source>
        <dbReference type="EMBL" id="CEO35074.1"/>
    </source>
</evidence>
<keyword evidence="12" id="KW-1185">Reference proteome</keyword>
<dbReference type="Pfam" id="PF10035">
    <property type="entry name" value="DUF2179"/>
    <property type="match status" value="1"/>
</dbReference>
<evidence type="ECO:0000259" key="7">
    <source>
        <dbReference type="Pfam" id="PF10035"/>
    </source>
</evidence>
<dbReference type="GO" id="GO:0005886">
    <property type="term" value="C:plasma membrane"/>
    <property type="evidence" value="ECO:0007669"/>
    <property type="project" value="UniProtKB-SubCell"/>
</dbReference>
<evidence type="ECO:0000313" key="9">
    <source>
        <dbReference type="EMBL" id="CEJ72315.1"/>
    </source>
</evidence>
<sequence length="173" mass="19258">MEFVLGYLLIFCAKCADVTLATIRTIFVVKGKKKLAFCVGFLEILIYLFAMDKVLGDMGDTIKVISYALGFATGNVVGITLEEKLAIGLITAQIFTGEDVDDFAEYLRYNGFGVTVIEGKGREGIKYILQVVLDRKHLHNFQNTINEYDSRAFVAVSEIKNVRGGYFGRNAMK</sequence>